<name>K0R0J2_THAOC</name>
<dbReference type="EMBL" id="AGNL01049917">
    <property type="protein sequence ID" value="EJK44284.1"/>
    <property type="molecule type" value="Genomic_DNA"/>
</dbReference>
<dbReference type="AlphaFoldDB" id="K0R0J2"/>
<feature type="chain" id="PRO_5003836498" description="Fe2OG dioxygenase domain-containing protein" evidence="2">
    <location>
        <begin position="19"/>
        <end position="511"/>
    </location>
</feature>
<dbReference type="PANTHER" id="PTHR14650:SF1">
    <property type="entry name" value="2-OXOGLUTARATE AND IRON-DEPENDENT OXYGENASE DOMAIN-CONTAINING PROTEIN 3"/>
    <property type="match status" value="1"/>
</dbReference>
<feature type="signal peptide" evidence="2">
    <location>
        <begin position="1"/>
        <end position="18"/>
    </location>
</feature>
<sequence length="511" mass="56023">MNGSVVTLLCLLGSRALAFVPPSPLVPPSPRSRTPELCSTIDRSQVQTSPSASGRGGSSSDQQGNAPIDVCIENLGKRLKGGPGTLSRDEVETVDAALRQIIDHVESSGMAEQNEGSKGDDNNDLRTAILEMDGQRVSSLIESGAEMSESDSELAFWAVVKEVDRCEEDDLPLPGDVPVVLHHIFDADLRHLLTREKQTTNVTCMQPDEAVGIESKAKRLNYIMDDGCHKDLPLAEGRRCEGGECCDKCSRNIFPTFATDVECNLEKFPELSSLTFNNLGKVRTSTILMFVRLIERVRRTIAQEYGLPLSLVLPLQAYSRKYVAGTTQKGGGGGEGDFVILHTDEATHSGYHYSCVLYLSTQGEDFEGGNFVFNDPVDEGDKSADIYDEDNSDGADMSLADAIRLVGRKLTPFHPTKGVIFSSGWENMHEVETITSGTRYAVPCFFTTCPVPDAAYDQMVQGKPKTNEDVADDWLHLLLAHREESPVESVGRVKELLMKWHYMCAPLTSHN</sequence>
<keyword evidence="2" id="KW-0732">Signal</keyword>
<feature type="region of interest" description="Disordered" evidence="1">
    <location>
        <begin position="41"/>
        <end position="66"/>
    </location>
</feature>
<evidence type="ECO:0000313" key="4">
    <source>
        <dbReference type="EMBL" id="EJK44284.1"/>
    </source>
</evidence>
<feature type="domain" description="Fe2OG dioxygenase" evidence="3">
    <location>
        <begin position="308"/>
        <end position="449"/>
    </location>
</feature>
<gene>
    <name evidence="4" type="ORF">THAOC_37184</name>
</gene>
<comment type="caution">
    <text evidence="4">The sequence shown here is derived from an EMBL/GenBank/DDBJ whole genome shotgun (WGS) entry which is preliminary data.</text>
</comment>
<reference evidence="4 5" key="1">
    <citation type="journal article" date="2012" name="Genome Biol.">
        <title>Genome and low-iron response of an oceanic diatom adapted to chronic iron limitation.</title>
        <authorList>
            <person name="Lommer M."/>
            <person name="Specht M."/>
            <person name="Roy A.S."/>
            <person name="Kraemer L."/>
            <person name="Andreson R."/>
            <person name="Gutowska M.A."/>
            <person name="Wolf J."/>
            <person name="Bergner S.V."/>
            <person name="Schilhabel M.B."/>
            <person name="Klostermeier U.C."/>
            <person name="Beiko R.G."/>
            <person name="Rosenstiel P."/>
            <person name="Hippler M."/>
            <person name="Laroche J."/>
        </authorList>
    </citation>
    <scope>NUCLEOTIDE SEQUENCE [LARGE SCALE GENOMIC DNA]</scope>
    <source>
        <strain evidence="4 5">CCMP1005</strain>
    </source>
</reference>
<dbReference type="GO" id="GO:0016020">
    <property type="term" value="C:membrane"/>
    <property type="evidence" value="ECO:0007669"/>
    <property type="project" value="TreeGrafter"/>
</dbReference>
<organism evidence="4 5">
    <name type="scientific">Thalassiosira oceanica</name>
    <name type="common">Marine diatom</name>
    <dbReference type="NCBI Taxonomy" id="159749"/>
    <lineage>
        <taxon>Eukaryota</taxon>
        <taxon>Sar</taxon>
        <taxon>Stramenopiles</taxon>
        <taxon>Ochrophyta</taxon>
        <taxon>Bacillariophyta</taxon>
        <taxon>Coscinodiscophyceae</taxon>
        <taxon>Thalassiosirophycidae</taxon>
        <taxon>Thalassiosirales</taxon>
        <taxon>Thalassiosiraceae</taxon>
        <taxon>Thalassiosira</taxon>
    </lineage>
</organism>
<evidence type="ECO:0000256" key="1">
    <source>
        <dbReference type="SAM" id="MobiDB-lite"/>
    </source>
</evidence>
<keyword evidence="5" id="KW-1185">Reference proteome</keyword>
<evidence type="ECO:0000259" key="3">
    <source>
        <dbReference type="PROSITE" id="PS51471"/>
    </source>
</evidence>
<dbReference type="InterPro" id="IPR039210">
    <property type="entry name" value="OGFOD3"/>
</dbReference>
<evidence type="ECO:0000256" key="2">
    <source>
        <dbReference type="SAM" id="SignalP"/>
    </source>
</evidence>
<dbReference type="Proteomes" id="UP000266841">
    <property type="component" value="Unassembled WGS sequence"/>
</dbReference>
<dbReference type="PANTHER" id="PTHR14650">
    <property type="entry name" value="PROLYL HYDROXYLASE-RELATED"/>
    <property type="match status" value="1"/>
</dbReference>
<accession>K0R0J2</accession>
<dbReference type="OrthoDB" id="427071at2759"/>
<dbReference type="Gene3D" id="2.60.120.620">
    <property type="entry name" value="q2cbj1_9rhob like domain"/>
    <property type="match status" value="1"/>
</dbReference>
<dbReference type="Pfam" id="PF13640">
    <property type="entry name" value="2OG-FeII_Oxy_3"/>
    <property type="match status" value="1"/>
</dbReference>
<protein>
    <recommendedName>
        <fullName evidence="3">Fe2OG dioxygenase domain-containing protein</fullName>
    </recommendedName>
</protein>
<dbReference type="PROSITE" id="PS51471">
    <property type="entry name" value="FE2OG_OXY"/>
    <property type="match status" value="1"/>
</dbReference>
<proteinExistence type="predicted"/>
<dbReference type="InterPro" id="IPR005123">
    <property type="entry name" value="Oxoglu/Fe-dep_dioxygenase_dom"/>
</dbReference>
<evidence type="ECO:0000313" key="5">
    <source>
        <dbReference type="Proteomes" id="UP000266841"/>
    </source>
</evidence>
<dbReference type="InterPro" id="IPR044862">
    <property type="entry name" value="Pro_4_hyd_alph_FE2OG_OXY"/>
</dbReference>
<dbReference type="eggNOG" id="ENOG502T3DM">
    <property type="taxonomic scope" value="Eukaryota"/>
</dbReference>